<sequence length="196" mass="21897">RTCPPRTHPRIPLNFPSSSLFPSPLPRLHSSSGSLPAVNLILIAAREGFGEATPGREGALQRRRRGDYSPKQEISELSSLVRRRSRFASGRRQVASICCRATSLGVISSFALLNCTAETCVDPLESSDNLVTNQCFLDRSHDGRRKVRWQKVELCILRMRSVNSSLVHGLSFRRGVTLKDGHIHERHDEDDDALEL</sequence>
<dbReference type="Gramene" id="TVU13131">
    <property type="protein sequence ID" value="TVU13131"/>
    <property type="gene ID" value="EJB05_40843"/>
</dbReference>
<keyword evidence="2" id="KW-1185">Reference proteome</keyword>
<evidence type="ECO:0000313" key="2">
    <source>
        <dbReference type="Proteomes" id="UP000324897"/>
    </source>
</evidence>
<dbReference type="EMBL" id="RWGY01000036">
    <property type="protein sequence ID" value="TVU13131.1"/>
    <property type="molecule type" value="Genomic_DNA"/>
</dbReference>
<name>A0A5J9TR03_9POAL</name>
<dbReference type="Proteomes" id="UP000324897">
    <property type="component" value="Unassembled WGS sequence"/>
</dbReference>
<comment type="caution">
    <text evidence="1">The sequence shown here is derived from an EMBL/GenBank/DDBJ whole genome shotgun (WGS) entry which is preliminary data.</text>
</comment>
<reference evidence="1 2" key="1">
    <citation type="journal article" date="2019" name="Sci. Rep.">
        <title>A high-quality genome of Eragrostis curvula grass provides insights into Poaceae evolution and supports new strategies to enhance forage quality.</title>
        <authorList>
            <person name="Carballo J."/>
            <person name="Santos B.A.C.M."/>
            <person name="Zappacosta D."/>
            <person name="Garbus I."/>
            <person name="Selva J.P."/>
            <person name="Gallo C.A."/>
            <person name="Diaz A."/>
            <person name="Albertini E."/>
            <person name="Caccamo M."/>
            <person name="Echenique V."/>
        </authorList>
    </citation>
    <scope>NUCLEOTIDE SEQUENCE [LARGE SCALE GENOMIC DNA]</scope>
    <source>
        <strain evidence="2">cv. Victoria</strain>
        <tissue evidence="1">Leaf</tissue>
    </source>
</reference>
<gene>
    <name evidence="1" type="ORF">EJB05_40843</name>
</gene>
<organism evidence="1 2">
    <name type="scientific">Eragrostis curvula</name>
    <name type="common">weeping love grass</name>
    <dbReference type="NCBI Taxonomy" id="38414"/>
    <lineage>
        <taxon>Eukaryota</taxon>
        <taxon>Viridiplantae</taxon>
        <taxon>Streptophyta</taxon>
        <taxon>Embryophyta</taxon>
        <taxon>Tracheophyta</taxon>
        <taxon>Spermatophyta</taxon>
        <taxon>Magnoliopsida</taxon>
        <taxon>Liliopsida</taxon>
        <taxon>Poales</taxon>
        <taxon>Poaceae</taxon>
        <taxon>PACMAD clade</taxon>
        <taxon>Chloridoideae</taxon>
        <taxon>Eragrostideae</taxon>
        <taxon>Eragrostidinae</taxon>
        <taxon>Eragrostis</taxon>
    </lineage>
</organism>
<dbReference type="AlphaFoldDB" id="A0A5J9TR03"/>
<accession>A0A5J9TR03</accession>
<feature type="non-terminal residue" evidence="1">
    <location>
        <position position="1"/>
    </location>
</feature>
<evidence type="ECO:0000313" key="1">
    <source>
        <dbReference type="EMBL" id="TVU13131.1"/>
    </source>
</evidence>
<proteinExistence type="predicted"/>
<protein>
    <submittedName>
        <fullName evidence="1">Uncharacterized protein</fullName>
    </submittedName>
</protein>